<dbReference type="RefSeq" id="WP_248252701.1">
    <property type="nucleotide sequence ID" value="NZ_JAIWJX010000002.1"/>
</dbReference>
<gene>
    <name evidence="2" type="ORF">LCY76_11270</name>
</gene>
<evidence type="ECO:0000313" key="2">
    <source>
        <dbReference type="EMBL" id="MCK6257175.1"/>
    </source>
</evidence>
<reference evidence="2" key="1">
    <citation type="submission" date="2021-09" db="EMBL/GenBank/DDBJ databases">
        <title>Genome analysis of Fictibacillus sp. KIGAM418 isolated from marine sediment.</title>
        <authorList>
            <person name="Seo M.-J."/>
            <person name="Cho E.-S."/>
            <person name="Hwang C.Y."/>
        </authorList>
    </citation>
    <scope>NUCLEOTIDE SEQUENCE</scope>
    <source>
        <strain evidence="2">KIGAM418</strain>
    </source>
</reference>
<evidence type="ECO:0000256" key="1">
    <source>
        <dbReference type="SAM" id="Phobius"/>
    </source>
</evidence>
<dbReference type="Pfam" id="PF04341">
    <property type="entry name" value="DUF485"/>
    <property type="match status" value="1"/>
</dbReference>
<keyword evidence="1" id="KW-0472">Membrane</keyword>
<comment type="caution">
    <text evidence="2">The sequence shown here is derived from an EMBL/GenBank/DDBJ whole genome shotgun (WGS) entry which is preliminary data.</text>
</comment>
<accession>A0A9X1XDR1</accession>
<keyword evidence="1" id="KW-0812">Transmembrane</keyword>
<feature type="transmembrane region" description="Helical" evidence="1">
    <location>
        <begin position="33"/>
        <end position="54"/>
    </location>
</feature>
<organism evidence="2 3">
    <name type="scientific">Fictibacillus marinisediminis</name>
    <dbReference type="NCBI Taxonomy" id="2878389"/>
    <lineage>
        <taxon>Bacteria</taxon>
        <taxon>Bacillati</taxon>
        <taxon>Bacillota</taxon>
        <taxon>Bacilli</taxon>
        <taxon>Bacillales</taxon>
        <taxon>Fictibacillaceae</taxon>
        <taxon>Fictibacillus</taxon>
    </lineage>
</organism>
<sequence>MLAEKKSEDKNINYSKIASSASFKQLLQEKKKFLLPMCIFFFVFYFTLPIMTSYSTILNTSAFGDISWAWVFAFSQFIMTWVLCSLYSKRAVAFDKQADEIIRQSLKEADRK</sequence>
<dbReference type="AlphaFoldDB" id="A0A9X1XDR1"/>
<dbReference type="PANTHER" id="PTHR38441:SF1">
    <property type="entry name" value="MEMBRANE PROTEIN"/>
    <property type="match status" value="1"/>
</dbReference>
<proteinExistence type="predicted"/>
<protein>
    <submittedName>
        <fullName evidence="2">DUF485 domain-containing protein</fullName>
    </submittedName>
</protein>
<dbReference type="Proteomes" id="UP001139011">
    <property type="component" value="Unassembled WGS sequence"/>
</dbReference>
<keyword evidence="3" id="KW-1185">Reference proteome</keyword>
<dbReference type="EMBL" id="JAIWJX010000002">
    <property type="protein sequence ID" value="MCK6257175.1"/>
    <property type="molecule type" value="Genomic_DNA"/>
</dbReference>
<feature type="transmembrane region" description="Helical" evidence="1">
    <location>
        <begin position="66"/>
        <end position="87"/>
    </location>
</feature>
<evidence type="ECO:0000313" key="3">
    <source>
        <dbReference type="Proteomes" id="UP001139011"/>
    </source>
</evidence>
<dbReference type="InterPro" id="IPR007436">
    <property type="entry name" value="DUF485"/>
</dbReference>
<keyword evidence="1" id="KW-1133">Transmembrane helix</keyword>
<dbReference type="PANTHER" id="PTHR38441">
    <property type="entry name" value="INTEGRAL MEMBRANE PROTEIN-RELATED"/>
    <property type="match status" value="1"/>
</dbReference>
<name>A0A9X1XDR1_9BACL</name>